<protein>
    <submittedName>
        <fullName evidence="6">Uncharacterized protein</fullName>
    </submittedName>
</protein>
<keyword evidence="4" id="KW-0862">Zinc</keyword>
<evidence type="ECO:0000256" key="1">
    <source>
        <dbReference type="ARBA" id="ARBA00004123"/>
    </source>
</evidence>
<sequence>RLRALWRSPVYSLYKDKVTIGYEGDRKYHLFTCANKKCHLGKHGLPSTVRRYLDSKDHSATGNLINHAKACRGADAVQSVMGGNNKKIKGMSHLNTLFTYEFKNAQGTRDGSIYAAFARIGSRVRSFSSRPHTSQETRANIVRWVTESNRPVKIVTDFGFETLMKTGRPSTSIPSPRQVFRDVHASFDLCKAKIAKLLQEYPGQLNFSTDAWTSPNHRAIVAWVVHLEHDGKPLSFLLDVKELPEVRVYISLLRCLLMCIPPVSYG</sequence>
<organism evidence="6 7">
    <name type="scientific">Mycena metata</name>
    <dbReference type="NCBI Taxonomy" id="1033252"/>
    <lineage>
        <taxon>Eukaryota</taxon>
        <taxon>Fungi</taxon>
        <taxon>Dikarya</taxon>
        <taxon>Basidiomycota</taxon>
        <taxon>Agaricomycotina</taxon>
        <taxon>Agaricomycetes</taxon>
        <taxon>Agaricomycetidae</taxon>
        <taxon>Agaricales</taxon>
        <taxon>Marasmiineae</taxon>
        <taxon>Mycenaceae</taxon>
        <taxon>Mycena</taxon>
    </lineage>
</organism>
<dbReference type="PANTHER" id="PTHR46481:SF10">
    <property type="entry name" value="ZINC FINGER BED DOMAIN-CONTAINING PROTEIN 39"/>
    <property type="match status" value="1"/>
</dbReference>
<proteinExistence type="predicted"/>
<comment type="subcellular location">
    <subcellularLocation>
        <location evidence="1">Nucleus</location>
    </subcellularLocation>
</comment>
<comment type="caution">
    <text evidence="6">The sequence shown here is derived from an EMBL/GenBank/DDBJ whole genome shotgun (WGS) entry which is preliminary data.</text>
</comment>
<evidence type="ECO:0000313" key="7">
    <source>
        <dbReference type="Proteomes" id="UP001215598"/>
    </source>
</evidence>
<dbReference type="Proteomes" id="UP001215598">
    <property type="component" value="Unassembled WGS sequence"/>
</dbReference>
<reference evidence="6" key="1">
    <citation type="submission" date="2023-03" db="EMBL/GenBank/DDBJ databases">
        <title>Massive genome expansion in bonnet fungi (Mycena s.s.) driven by repeated elements and novel gene families across ecological guilds.</title>
        <authorList>
            <consortium name="Lawrence Berkeley National Laboratory"/>
            <person name="Harder C.B."/>
            <person name="Miyauchi S."/>
            <person name="Viragh M."/>
            <person name="Kuo A."/>
            <person name="Thoen E."/>
            <person name="Andreopoulos B."/>
            <person name="Lu D."/>
            <person name="Skrede I."/>
            <person name="Drula E."/>
            <person name="Henrissat B."/>
            <person name="Morin E."/>
            <person name="Kohler A."/>
            <person name="Barry K."/>
            <person name="LaButti K."/>
            <person name="Morin E."/>
            <person name="Salamov A."/>
            <person name="Lipzen A."/>
            <person name="Mereny Z."/>
            <person name="Hegedus B."/>
            <person name="Baldrian P."/>
            <person name="Stursova M."/>
            <person name="Weitz H."/>
            <person name="Taylor A."/>
            <person name="Grigoriev I.V."/>
            <person name="Nagy L.G."/>
            <person name="Martin F."/>
            <person name="Kauserud H."/>
        </authorList>
    </citation>
    <scope>NUCLEOTIDE SEQUENCE</scope>
    <source>
        <strain evidence="6">CBHHK182m</strain>
    </source>
</reference>
<evidence type="ECO:0000313" key="6">
    <source>
        <dbReference type="EMBL" id="KAJ7745353.1"/>
    </source>
</evidence>
<name>A0AAD7N4N7_9AGAR</name>
<feature type="non-terminal residue" evidence="6">
    <location>
        <position position="1"/>
    </location>
</feature>
<gene>
    <name evidence="6" type="ORF">B0H16DRAFT_1321779</name>
</gene>
<evidence type="ECO:0000256" key="2">
    <source>
        <dbReference type="ARBA" id="ARBA00022723"/>
    </source>
</evidence>
<keyword evidence="5" id="KW-0539">Nucleus</keyword>
<dbReference type="InterPro" id="IPR052035">
    <property type="entry name" value="ZnF_BED_domain_contain"/>
</dbReference>
<evidence type="ECO:0000256" key="3">
    <source>
        <dbReference type="ARBA" id="ARBA00022771"/>
    </source>
</evidence>
<dbReference type="SUPFAM" id="SSF140996">
    <property type="entry name" value="Hermes dimerisation domain"/>
    <property type="match status" value="1"/>
</dbReference>
<keyword evidence="7" id="KW-1185">Reference proteome</keyword>
<evidence type="ECO:0000256" key="5">
    <source>
        <dbReference type="ARBA" id="ARBA00023242"/>
    </source>
</evidence>
<accession>A0AAD7N4N7</accession>
<keyword evidence="2" id="KW-0479">Metal-binding</keyword>
<dbReference type="EMBL" id="JARKIB010000083">
    <property type="protein sequence ID" value="KAJ7745353.1"/>
    <property type="molecule type" value="Genomic_DNA"/>
</dbReference>
<dbReference type="GO" id="GO:0008270">
    <property type="term" value="F:zinc ion binding"/>
    <property type="evidence" value="ECO:0007669"/>
    <property type="project" value="UniProtKB-KW"/>
</dbReference>
<dbReference type="AlphaFoldDB" id="A0AAD7N4N7"/>
<dbReference type="PANTHER" id="PTHR46481">
    <property type="entry name" value="ZINC FINGER BED DOMAIN-CONTAINING PROTEIN 4"/>
    <property type="match status" value="1"/>
</dbReference>
<evidence type="ECO:0000256" key="4">
    <source>
        <dbReference type="ARBA" id="ARBA00022833"/>
    </source>
</evidence>
<dbReference type="GO" id="GO:0005634">
    <property type="term" value="C:nucleus"/>
    <property type="evidence" value="ECO:0007669"/>
    <property type="project" value="UniProtKB-SubCell"/>
</dbReference>
<keyword evidence="3" id="KW-0863">Zinc-finger</keyword>